<organism evidence="4 5">
    <name type="scientific">Glonium stellatum</name>
    <dbReference type="NCBI Taxonomy" id="574774"/>
    <lineage>
        <taxon>Eukaryota</taxon>
        <taxon>Fungi</taxon>
        <taxon>Dikarya</taxon>
        <taxon>Ascomycota</taxon>
        <taxon>Pezizomycotina</taxon>
        <taxon>Dothideomycetes</taxon>
        <taxon>Pleosporomycetidae</taxon>
        <taxon>Gloniales</taxon>
        <taxon>Gloniaceae</taxon>
        <taxon>Glonium</taxon>
    </lineage>
</organism>
<dbReference type="EMBL" id="KV748556">
    <property type="protein sequence ID" value="OCL14600.1"/>
    <property type="molecule type" value="Genomic_DNA"/>
</dbReference>
<evidence type="ECO:0000313" key="4">
    <source>
        <dbReference type="EMBL" id="OCL14600.1"/>
    </source>
</evidence>
<evidence type="ECO:0000256" key="1">
    <source>
        <dbReference type="ARBA" id="ARBA00022737"/>
    </source>
</evidence>
<keyword evidence="1" id="KW-0677">Repeat</keyword>
<gene>
    <name evidence="4" type="ORF">AOQ84DRAFT_308624</name>
</gene>
<dbReference type="PROSITE" id="PS50088">
    <property type="entry name" value="ANK_REPEAT"/>
    <property type="match status" value="3"/>
</dbReference>
<dbReference type="Pfam" id="PF12796">
    <property type="entry name" value="Ank_2"/>
    <property type="match status" value="1"/>
</dbReference>
<dbReference type="PANTHER" id="PTHR24171:SF9">
    <property type="entry name" value="ANKYRIN REPEAT DOMAIN-CONTAINING PROTEIN 39"/>
    <property type="match status" value="1"/>
</dbReference>
<dbReference type="PANTHER" id="PTHR24171">
    <property type="entry name" value="ANKYRIN REPEAT DOMAIN-CONTAINING PROTEIN 39-RELATED"/>
    <property type="match status" value="1"/>
</dbReference>
<dbReference type="SMART" id="SM00248">
    <property type="entry name" value="ANK"/>
    <property type="match status" value="3"/>
</dbReference>
<protein>
    <submittedName>
        <fullName evidence="4">Ankyrin repeat protein</fullName>
    </submittedName>
</protein>
<dbReference type="Proteomes" id="UP000250140">
    <property type="component" value="Unassembled WGS sequence"/>
</dbReference>
<keyword evidence="2 3" id="KW-0040">ANK repeat</keyword>
<feature type="repeat" description="ANK" evidence="3">
    <location>
        <begin position="1"/>
        <end position="27"/>
    </location>
</feature>
<dbReference type="AlphaFoldDB" id="A0A8E2JYS2"/>
<dbReference type="Gene3D" id="1.25.40.20">
    <property type="entry name" value="Ankyrin repeat-containing domain"/>
    <property type="match status" value="1"/>
</dbReference>
<feature type="repeat" description="ANK" evidence="3">
    <location>
        <begin position="63"/>
        <end position="95"/>
    </location>
</feature>
<dbReference type="InterPro" id="IPR036770">
    <property type="entry name" value="Ankyrin_rpt-contain_sf"/>
</dbReference>
<dbReference type="PROSITE" id="PS50297">
    <property type="entry name" value="ANK_REP_REGION"/>
    <property type="match status" value="3"/>
</dbReference>
<reference evidence="4 5" key="1">
    <citation type="journal article" date="2016" name="Nat. Commun.">
        <title>Ectomycorrhizal ecology is imprinted in the genome of the dominant symbiotic fungus Cenococcum geophilum.</title>
        <authorList>
            <consortium name="DOE Joint Genome Institute"/>
            <person name="Peter M."/>
            <person name="Kohler A."/>
            <person name="Ohm R.A."/>
            <person name="Kuo A."/>
            <person name="Krutzmann J."/>
            <person name="Morin E."/>
            <person name="Arend M."/>
            <person name="Barry K.W."/>
            <person name="Binder M."/>
            <person name="Choi C."/>
            <person name="Clum A."/>
            <person name="Copeland A."/>
            <person name="Grisel N."/>
            <person name="Haridas S."/>
            <person name="Kipfer T."/>
            <person name="LaButti K."/>
            <person name="Lindquist E."/>
            <person name="Lipzen A."/>
            <person name="Maire R."/>
            <person name="Meier B."/>
            <person name="Mihaltcheva S."/>
            <person name="Molinier V."/>
            <person name="Murat C."/>
            <person name="Poggeler S."/>
            <person name="Quandt C.A."/>
            <person name="Sperisen C."/>
            <person name="Tritt A."/>
            <person name="Tisserant E."/>
            <person name="Crous P.W."/>
            <person name="Henrissat B."/>
            <person name="Nehls U."/>
            <person name="Egli S."/>
            <person name="Spatafora J.W."/>
            <person name="Grigoriev I.V."/>
            <person name="Martin F.M."/>
        </authorList>
    </citation>
    <scope>NUCLEOTIDE SEQUENCE [LARGE SCALE GENOMIC DNA]</scope>
    <source>
        <strain evidence="4 5">CBS 207.34</strain>
    </source>
</reference>
<accession>A0A8E2JYS2</accession>
<proteinExistence type="predicted"/>
<evidence type="ECO:0000313" key="5">
    <source>
        <dbReference type="Proteomes" id="UP000250140"/>
    </source>
</evidence>
<evidence type="ECO:0000256" key="3">
    <source>
        <dbReference type="PROSITE-ProRule" id="PRU00023"/>
    </source>
</evidence>
<dbReference type="InterPro" id="IPR002110">
    <property type="entry name" value="Ankyrin_rpt"/>
</dbReference>
<dbReference type="OrthoDB" id="539213at2759"/>
<evidence type="ECO:0000256" key="2">
    <source>
        <dbReference type="ARBA" id="ARBA00023043"/>
    </source>
</evidence>
<feature type="non-terminal residue" evidence="4">
    <location>
        <position position="116"/>
    </location>
</feature>
<dbReference type="SUPFAM" id="SSF48403">
    <property type="entry name" value="Ankyrin repeat"/>
    <property type="match status" value="1"/>
</dbReference>
<sequence length="116" mass="12533">MVAVREERPESVKLLLERGADVELQDETPECQTCLHQAASTGSSQYIRMLAQSGANVNCRDNNEYTPLLLASEVGHLDAVQLLLQLGADVDAVCDAGNSSLFFASLEGKVEIVELL</sequence>
<keyword evidence="5" id="KW-1185">Reference proteome</keyword>
<name>A0A8E2JYS2_9PEZI</name>
<feature type="repeat" description="ANK" evidence="3">
    <location>
        <begin position="30"/>
        <end position="62"/>
    </location>
</feature>